<reference evidence="1" key="2">
    <citation type="submission" date="2021-01" db="EMBL/GenBank/DDBJ databases">
        <authorList>
            <person name="Kang M."/>
        </authorList>
    </citation>
    <scope>NUCLEOTIDE SEQUENCE</scope>
    <source>
        <strain evidence="1">KACC 17527</strain>
    </source>
</reference>
<comment type="caution">
    <text evidence="1">The sequence shown here is derived from an EMBL/GenBank/DDBJ whole genome shotgun (WGS) entry which is preliminary data.</text>
</comment>
<keyword evidence="2" id="KW-1185">Reference proteome</keyword>
<evidence type="ECO:0000313" key="2">
    <source>
        <dbReference type="Proteomes" id="UP000630528"/>
    </source>
</evidence>
<accession>A0A934WNG5</accession>
<dbReference type="RefSeq" id="WP_201173462.1">
    <property type="nucleotide sequence ID" value="NZ_JAEPWM010000006.1"/>
</dbReference>
<organism evidence="1 2">
    <name type="scientific">Ramlibacter ginsenosidimutans</name>
    <dbReference type="NCBI Taxonomy" id="502333"/>
    <lineage>
        <taxon>Bacteria</taxon>
        <taxon>Pseudomonadati</taxon>
        <taxon>Pseudomonadota</taxon>
        <taxon>Betaproteobacteria</taxon>
        <taxon>Burkholderiales</taxon>
        <taxon>Comamonadaceae</taxon>
        <taxon>Ramlibacter</taxon>
    </lineage>
</organism>
<evidence type="ECO:0000313" key="1">
    <source>
        <dbReference type="EMBL" id="MBK6007625.1"/>
    </source>
</evidence>
<protein>
    <submittedName>
        <fullName evidence="1">Uncharacterized protein</fullName>
    </submittedName>
</protein>
<proteinExistence type="predicted"/>
<sequence length="154" mass="17191">MRTLQDAGRTAFSLFCDDLRQEVGGKQTLVGVYSGAQVEINQAPPLILPRMCVVTHIFTPLTSPFKRLAIDARWNGAVLQRVEPEVNWLAEIQKMKGPPDAKVWNVQAALVLQPFAVSEAGVLRMYVTMDNEEFESNGLNFHFNLPSQQVATTF</sequence>
<dbReference type="Proteomes" id="UP000630528">
    <property type="component" value="Unassembled WGS sequence"/>
</dbReference>
<gene>
    <name evidence="1" type="ORF">JJB11_16115</name>
</gene>
<dbReference type="EMBL" id="JAEPWM010000006">
    <property type="protein sequence ID" value="MBK6007625.1"/>
    <property type="molecule type" value="Genomic_DNA"/>
</dbReference>
<reference evidence="1" key="1">
    <citation type="journal article" date="2012" name="J. Microbiol. Biotechnol.">
        <title>Ramlibacter ginsenosidimutans sp. nov., with ginsenoside-converting activity.</title>
        <authorList>
            <person name="Wang L."/>
            <person name="An D.S."/>
            <person name="Kim S.G."/>
            <person name="Jin F.X."/>
            <person name="Kim S.C."/>
            <person name="Lee S.T."/>
            <person name="Im W.T."/>
        </authorList>
    </citation>
    <scope>NUCLEOTIDE SEQUENCE</scope>
    <source>
        <strain evidence="1">KACC 17527</strain>
    </source>
</reference>
<dbReference type="InterPro" id="IPR054221">
    <property type="entry name" value="DUF6941"/>
</dbReference>
<name>A0A934WNG5_9BURK</name>
<dbReference type="Pfam" id="PF22091">
    <property type="entry name" value="DUF6941"/>
    <property type="match status" value="1"/>
</dbReference>
<dbReference type="AlphaFoldDB" id="A0A934WNG5"/>